<accession>A0A3M0FYE9</accession>
<dbReference type="Pfam" id="PF16154">
    <property type="entry name" value="DUF4862"/>
    <property type="match status" value="1"/>
</dbReference>
<dbReference type="AlphaFoldDB" id="A0A3M0FYE9"/>
<evidence type="ECO:0000313" key="2">
    <source>
        <dbReference type="Proteomes" id="UP000275256"/>
    </source>
</evidence>
<dbReference type="Proteomes" id="UP000275256">
    <property type="component" value="Unassembled WGS sequence"/>
</dbReference>
<organism evidence="1 2">
    <name type="scientific">Tessaracoccus antarcticus</name>
    <dbReference type="NCBI Taxonomy" id="2479848"/>
    <lineage>
        <taxon>Bacteria</taxon>
        <taxon>Bacillati</taxon>
        <taxon>Actinomycetota</taxon>
        <taxon>Actinomycetes</taxon>
        <taxon>Propionibacteriales</taxon>
        <taxon>Propionibacteriaceae</taxon>
        <taxon>Tessaracoccus</taxon>
    </lineage>
</organism>
<keyword evidence="2" id="KW-1185">Reference proteome</keyword>
<name>A0A3M0FYE9_9ACTN</name>
<dbReference type="InterPro" id="IPR032344">
    <property type="entry name" value="DUF4862"/>
</dbReference>
<dbReference type="EMBL" id="REFW01000005">
    <property type="protein sequence ID" value="RMB57770.1"/>
    <property type="molecule type" value="Genomic_DNA"/>
</dbReference>
<comment type="caution">
    <text evidence="1">The sequence shown here is derived from an EMBL/GenBank/DDBJ whole genome shotgun (WGS) entry which is preliminary data.</text>
</comment>
<reference evidence="1 2" key="1">
    <citation type="submission" date="2018-10" db="EMBL/GenBank/DDBJ databases">
        <title>Tessaracoccus antarcticuss sp. nov., isolated from sediment.</title>
        <authorList>
            <person name="Zhou L.Y."/>
            <person name="Du Z.J."/>
        </authorList>
    </citation>
    <scope>NUCLEOTIDE SEQUENCE [LARGE SCALE GENOMIC DNA]</scope>
    <source>
        <strain evidence="1 2">JDX10</strain>
    </source>
</reference>
<gene>
    <name evidence="1" type="ORF">EAX62_14990</name>
</gene>
<protein>
    <submittedName>
        <fullName evidence="1">DUF4862 family protein</fullName>
    </submittedName>
</protein>
<sequence>MSRIMADGLVLGAYALFNGVPDVELAAAYRGLEMQPLVAALEMPLAEALGERSCLGPLRNGLPAVVADSWDLVITCIPTVMGRLASDPHYGLASQDPSGREAAVADVRRALELARITADHSGRRRIRAIEVHSAPRRAQASTSALEASLTELLRLDSDGTALVVEHCDATRPGHPPEKGFLEVSEELGVLASISDDRVGLSINWGRSAIEGRSTRTPSEHVALAAQAGLLSGIMFSGASDVEGPWGAPWSDGHIAPRGAGASPSSWSASLLGADEIRETIEAARGSGTGFLGVKVTATPTATSVPERLVIGGRALKLVAAIAERERGIATA</sequence>
<evidence type="ECO:0000313" key="1">
    <source>
        <dbReference type="EMBL" id="RMB57770.1"/>
    </source>
</evidence>
<proteinExistence type="predicted"/>